<feature type="compositionally biased region" description="Basic residues" evidence="1">
    <location>
        <begin position="277"/>
        <end position="287"/>
    </location>
</feature>
<feature type="compositionally biased region" description="Polar residues" evidence="1">
    <location>
        <begin position="302"/>
        <end position="311"/>
    </location>
</feature>
<dbReference type="Proteomes" id="UP000693970">
    <property type="component" value="Unassembled WGS sequence"/>
</dbReference>
<proteinExistence type="predicted"/>
<evidence type="ECO:0000256" key="1">
    <source>
        <dbReference type="SAM" id="MobiDB-lite"/>
    </source>
</evidence>
<feature type="transmembrane region" description="Helical" evidence="2">
    <location>
        <begin position="202"/>
        <end position="227"/>
    </location>
</feature>
<protein>
    <submittedName>
        <fullName evidence="3">Uncharacterized protein</fullName>
    </submittedName>
</protein>
<evidence type="ECO:0000313" key="3">
    <source>
        <dbReference type="EMBL" id="KAG7348577.1"/>
    </source>
</evidence>
<evidence type="ECO:0000256" key="2">
    <source>
        <dbReference type="SAM" id="Phobius"/>
    </source>
</evidence>
<dbReference type="AlphaFoldDB" id="A0A9K3KS87"/>
<keyword evidence="4" id="KW-1185">Reference proteome</keyword>
<feature type="region of interest" description="Disordered" evidence="1">
    <location>
        <begin position="271"/>
        <end position="311"/>
    </location>
</feature>
<keyword evidence="2" id="KW-1133">Transmembrane helix</keyword>
<gene>
    <name evidence="3" type="ORF">IV203_017282</name>
</gene>
<feature type="region of interest" description="Disordered" evidence="1">
    <location>
        <begin position="64"/>
        <end position="86"/>
    </location>
</feature>
<feature type="transmembrane region" description="Helical" evidence="2">
    <location>
        <begin position="18"/>
        <end position="40"/>
    </location>
</feature>
<evidence type="ECO:0000313" key="4">
    <source>
        <dbReference type="Proteomes" id="UP000693970"/>
    </source>
</evidence>
<feature type="compositionally biased region" description="Low complexity" evidence="1">
    <location>
        <begin position="64"/>
        <end position="73"/>
    </location>
</feature>
<feature type="transmembrane region" description="Helical" evidence="2">
    <location>
        <begin position="152"/>
        <end position="173"/>
    </location>
</feature>
<organism evidence="3 4">
    <name type="scientific">Nitzschia inconspicua</name>
    <dbReference type="NCBI Taxonomy" id="303405"/>
    <lineage>
        <taxon>Eukaryota</taxon>
        <taxon>Sar</taxon>
        <taxon>Stramenopiles</taxon>
        <taxon>Ochrophyta</taxon>
        <taxon>Bacillariophyta</taxon>
        <taxon>Bacillariophyceae</taxon>
        <taxon>Bacillariophycidae</taxon>
        <taxon>Bacillariales</taxon>
        <taxon>Bacillariaceae</taxon>
        <taxon>Nitzschia</taxon>
    </lineage>
</organism>
<reference evidence="3" key="1">
    <citation type="journal article" date="2021" name="Sci. Rep.">
        <title>Diploid genomic architecture of Nitzschia inconspicua, an elite biomass production diatom.</title>
        <authorList>
            <person name="Oliver A."/>
            <person name="Podell S."/>
            <person name="Pinowska A."/>
            <person name="Traller J.C."/>
            <person name="Smith S.R."/>
            <person name="McClure R."/>
            <person name="Beliaev A."/>
            <person name="Bohutskyi P."/>
            <person name="Hill E.A."/>
            <person name="Rabines A."/>
            <person name="Zheng H."/>
            <person name="Allen L.Z."/>
            <person name="Kuo A."/>
            <person name="Grigoriev I.V."/>
            <person name="Allen A.E."/>
            <person name="Hazlebeck D."/>
            <person name="Allen E.E."/>
        </authorList>
    </citation>
    <scope>NUCLEOTIDE SEQUENCE</scope>
    <source>
        <strain evidence="3">Hildebrandi</strain>
    </source>
</reference>
<accession>A0A9K3KS87</accession>
<dbReference type="OrthoDB" id="44628at2759"/>
<keyword evidence="2" id="KW-0812">Transmembrane</keyword>
<comment type="caution">
    <text evidence="3">The sequence shown here is derived from an EMBL/GenBank/DDBJ whole genome shotgun (WGS) entry which is preliminary data.</text>
</comment>
<keyword evidence="2" id="KW-0472">Membrane</keyword>
<dbReference type="EMBL" id="JAGRRH010000020">
    <property type="protein sequence ID" value="KAG7348577.1"/>
    <property type="molecule type" value="Genomic_DNA"/>
</dbReference>
<name>A0A9K3KS87_9STRA</name>
<reference evidence="3" key="2">
    <citation type="submission" date="2021-04" db="EMBL/GenBank/DDBJ databases">
        <authorList>
            <person name="Podell S."/>
        </authorList>
    </citation>
    <scope>NUCLEOTIDE SEQUENCE</scope>
    <source>
        <strain evidence="3">Hildebrandi</strain>
    </source>
</reference>
<sequence>MTPSVCGGFLTDKRSMVAFTWSITTVLTLFAFITAVILTIQVHTHYRRLRNYYEGDDWYQQNDNNYYNNNNQEGEGEGGQPSRDEQQYEQIRESYQLLESMSAKSITFVAVYTMMLSTALSLYGSMAIVGFTSLRGVYIAPCFSSGGNKLRVGIFGGAIVIFANLLLVCAVILGEVKVADYNDRPEEEKPEGEMEPYQVERIATILAVTCMFLSALYTVFAVLLFLCHAGEEKSLLRYSGDGVHHDGTPGVGVSHNKTPLVGVTAHAGVGTSMGESHHHHHHHHHTQHTTTALGDSPGFITMDNSSQGTSE</sequence>